<dbReference type="Proteomes" id="UP001432027">
    <property type="component" value="Unassembled WGS sequence"/>
</dbReference>
<proteinExistence type="predicted"/>
<reference evidence="1" key="1">
    <citation type="submission" date="2023-10" db="EMBL/GenBank/DDBJ databases">
        <title>Genome assembly of Pristionchus species.</title>
        <authorList>
            <person name="Yoshida K."/>
            <person name="Sommer R.J."/>
        </authorList>
    </citation>
    <scope>NUCLEOTIDE SEQUENCE</scope>
    <source>
        <strain evidence="1">RS0144</strain>
    </source>
</reference>
<accession>A0AAV5UEV1</accession>
<sequence>MSSSSDPRISKEEYDLMHDLNMHGGINFSSGSYEIVHKDFFNDFGDLFKPLVEEMKLTPPT</sequence>
<evidence type="ECO:0000313" key="1">
    <source>
        <dbReference type="EMBL" id="GMT04918.1"/>
    </source>
</evidence>
<dbReference type="EMBL" id="BTSX01000006">
    <property type="protein sequence ID" value="GMT04918.1"/>
    <property type="molecule type" value="Genomic_DNA"/>
</dbReference>
<organism evidence="1 2">
    <name type="scientific">Pristionchus entomophagus</name>
    <dbReference type="NCBI Taxonomy" id="358040"/>
    <lineage>
        <taxon>Eukaryota</taxon>
        <taxon>Metazoa</taxon>
        <taxon>Ecdysozoa</taxon>
        <taxon>Nematoda</taxon>
        <taxon>Chromadorea</taxon>
        <taxon>Rhabditida</taxon>
        <taxon>Rhabditina</taxon>
        <taxon>Diplogasteromorpha</taxon>
        <taxon>Diplogasteroidea</taxon>
        <taxon>Neodiplogasteridae</taxon>
        <taxon>Pristionchus</taxon>
    </lineage>
</organism>
<feature type="non-terminal residue" evidence="1">
    <location>
        <position position="61"/>
    </location>
</feature>
<keyword evidence="2" id="KW-1185">Reference proteome</keyword>
<evidence type="ECO:0000313" key="2">
    <source>
        <dbReference type="Proteomes" id="UP001432027"/>
    </source>
</evidence>
<comment type="caution">
    <text evidence="1">The sequence shown here is derived from an EMBL/GenBank/DDBJ whole genome shotgun (WGS) entry which is preliminary data.</text>
</comment>
<name>A0AAV5UEV1_9BILA</name>
<protein>
    <submittedName>
        <fullName evidence="1">Uncharacterized protein</fullName>
    </submittedName>
</protein>
<gene>
    <name evidence="1" type="ORF">PENTCL1PPCAC_27092</name>
</gene>
<dbReference type="AlphaFoldDB" id="A0AAV5UEV1"/>